<dbReference type="GO" id="GO:0003677">
    <property type="term" value="F:DNA binding"/>
    <property type="evidence" value="ECO:0007669"/>
    <property type="project" value="UniProtKB-KW"/>
</dbReference>
<keyword evidence="8" id="KW-1185">Reference proteome</keyword>
<evidence type="ECO:0000259" key="6">
    <source>
        <dbReference type="PROSITE" id="PS50949"/>
    </source>
</evidence>
<reference evidence="7" key="1">
    <citation type="submission" date="2021-01" db="EMBL/GenBank/DDBJ databases">
        <title>Whole genome shotgun sequence of Rhizocola hellebori NBRC 109834.</title>
        <authorList>
            <person name="Komaki H."/>
            <person name="Tamura T."/>
        </authorList>
    </citation>
    <scope>NUCLEOTIDE SEQUENCE</scope>
    <source>
        <strain evidence="7">NBRC 109834</strain>
    </source>
</reference>
<evidence type="ECO:0000313" key="8">
    <source>
        <dbReference type="Proteomes" id="UP000612899"/>
    </source>
</evidence>
<dbReference type="InterPro" id="IPR051446">
    <property type="entry name" value="HTH_trans_reg/aminotransferase"/>
</dbReference>
<dbReference type="CDD" id="cd07377">
    <property type="entry name" value="WHTH_GntR"/>
    <property type="match status" value="1"/>
</dbReference>
<gene>
    <name evidence="7" type="ORF">Rhe02_32050</name>
</gene>
<dbReference type="Gene3D" id="1.10.10.10">
    <property type="entry name" value="Winged helix-like DNA-binding domain superfamily/Winged helix DNA-binding domain"/>
    <property type="match status" value="1"/>
</dbReference>
<evidence type="ECO:0000256" key="2">
    <source>
        <dbReference type="ARBA" id="ARBA00022898"/>
    </source>
</evidence>
<dbReference type="GO" id="GO:0030170">
    <property type="term" value="F:pyridoxal phosphate binding"/>
    <property type="evidence" value="ECO:0007669"/>
    <property type="project" value="InterPro"/>
</dbReference>
<dbReference type="SUPFAM" id="SSF53383">
    <property type="entry name" value="PLP-dependent transferases"/>
    <property type="match status" value="1"/>
</dbReference>
<dbReference type="Pfam" id="PF00155">
    <property type="entry name" value="Aminotran_1_2"/>
    <property type="match status" value="1"/>
</dbReference>
<evidence type="ECO:0000313" key="7">
    <source>
        <dbReference type="EMBL" id="GIH05138.1"/>
    </source>
</evidence>
<dbReference type="InterPro" id="IPR036390">
    <property type="entry name" value="WH_DNA-bd_sf"/>
</dbReference>
<sequence length="454" mass="49544">MSGRLVPGLRLPASRVLAERVGVSRNAVMSAYDMLISEGYAVTRPGGGTYVAAVIASPKQRPPAHAADSDPRLPARWRGDPELIVMAPTTDFVDDFVMGVPETSSFPYSLWARLAGRTLRQLSREPVRYIDPQGRAALREGIAKHVSFARAVSCLPDDVIVTSGAQQAFDLLARVLIVPGKTTVALEDPGYPPLRAALLAAGAKLVGVPVDEEGIIVERLPRRAQVIFVTPSHQFPMGAAMSMARRIALLTFANENNAVVIEDDYDGEFRHSGRPLDALQTLDKEQCVFYVGTFSKSLFPGLRLGFIVCPQWARRALLGAKQRADWHTAVHSQDTLAAFIGEGHLAHHIRKMRTTYHNRRAVLLEAIARYCGAWLWPILPDAGLHLAATMPESRQASALRRAAAVKGIRLDSLDRYAVSNSVVNGVGFGFGAIQTDRIEPAIQRLEKVAAGLWR</sequence>
<dbReference type="InterPro" id="IPR004839">
    <property type="entry name" value="Aminotransferase_I/II_large"/>
</dbReference>
<name>A0A8J3Q8E5_9ACTN</name>
<dbReference type="PANTHER" id="PTHR46577:SF1">
    <property type="entry name" value="HTH-TYPE TRANSCRIPTIONAL REGULATORY PROTEIN GABR"/>
    <property type="match status" value="1"/>
</dbReference>
<evidence type="ECO:0000256" key="3">
    <source>
        <dbReference type="ARBA" id="ARBA00023015"/>
    </source>
</evidence>
<dbReference type="InterPro" id="IPR000524">
    <property type="entry name" value="Tscrpt_reg_HTH_GntR"/>
</dbReference>
<keyword evidence="2" id="KW-0663">Pyridoxal phosphate</keyword>
<comment type="caution">
    <text evidence="7">The sequence shown here is derived from an EMBL/GenBank/DDBJ whole genome shotgun (WGS) entry which is preliminary data.</text>
</comment>
<keyword evidence="5" id="KW-0804">Transcription</keyword>
<dbReference type="InterPro" id="IPR036388">
    <property type="entry name" value="WH-like_DNA-bd_sf"/>
</dbReference>
<evidence type="ECO:0000256" key="1">
    <source>
        <dbReference type="ARBA" id="ARBA00005384"/>
    </source>
</evidence>
<dbReference type="Gene3D" id="3.40.640.10">
    <property type="entry name" value="Type I PLP-dependent aspartate aminotransferase-like (Major domain)"/>
    <property type="match status" value="1"/>
</dbReference>
<dbReference type="GO" id="GO:0003700">
    <property type="term" value="F:DNA-binding transcription factor activity"/>
    <property type="evidence" value="ECO:0007669"/>
    <property type="project" value="InterPro"/>
</dbReference>
<dbReference type="PANTHER" id="PTHR46577">
    <property type="entry name" value="HTH-TYPE TRANSCRIPTIONAL REGULATORY PROTEIN GABR"/>
    <property type="match status" value="1"/>
</dbReference>
<comment type="similarity">
    <text evidence="1">In the C-terminal section; belongs to the class-I pyridoxal-phosphate-dependent aminotransferase family.</text>
</comment>
<proteinExistence type="inferred from homology"/>
<dbReference type="EMBL" id="BONY01000017">
    <property type="protein sequence ID" value="GIH05138.1"/>
    <property type="molecule type" value="Genomic_DNA"/>
</dbReference>
<dbReference type="InterPro" id="IPR015421">
    <property type="entry name" value="PyrdxlP-dep_Trfase_major"/>
</dbReference>
<keyword evidence="3" id="KW-0805">Transcription regulation</keyword>
<dbReference type="Pfam" id="PF00392">
    <property type="entry name" value="GntR"/>
    <property type="match status" value="1"/>
</dbReference>
<accession>A0A8J3Q8E5</accession>
<dbReference type="CDD" id="cd00609">
    <property type="entry name" value="AAT_like"/>
    <property type="match status" value="1"/>
</dbReference>
<dbReference type="SMART" id="SM00345">
    <property type="entry name" value="HTH_GNTR"/>
    <property type="match status" value="1"/>
</dbReference>
<keyword evidence="4" id="KW-0238">DNA-binding</keyword>
<feature type="domain" description="HTH gntR-type" evidence="6">
    <location>
        <begin position="1"/>
        <end position="54"/>
    </location>
</feature>
<protein>
    <submittedName>
        <fullName evidence="7">GntR family transcriptional regulator</fullName>
    </submittedName>
</protein>
<dbReference type="PROSITE" id="PS50949">
    <property type="entry name" value="HTH_GNTR"/>
    <property type="match status" value="1"/>
</dbReference>
<evidence type="ECO:0000256" key="5">
    <source>
        <dbReference type="ARBA" id="ARBA00023163"/>
    </source>
</evidence>
<evidence type="ECO:0000256" key="4">
    <source>
        <dbReference type="ARBA" id="ARBA00023125"/>
    </source>
</evidence>
<dbReference type="SUPFAM" id="SSF46785">
    <property type="entry name" value="Winged helix' DNA-binding domain"/>
    <property type="match status" value="1"/>
</dbReference>
<dbReference type="AlphaFoldDB" id="A0A8J3Q8E5"/>
<dbReference type="PRINTS" id="PR00035">
    <property type="entry name" value="HTHGNTR"/>
</dbReference>
<dbReference type="InterPro" id="IPR015424">
    <property type="entry name" value="PyrdxlP-dep_Trfase"/>
</dbReference>
<dbReference type="Proteomes" id="UP000612899">
    <property type="component" value="Unassembled WGS sequence"/>
</dbReference>
<organism evidence="7 8">
    <name type="scientific">Rhizocola hellebori</name>
    <dbReference type="NCBI Taxonomy" id="1392758"/>
    <lineage>
        <taxon>Bacteria</taxon>
        <taxon>Bacillati</taxon>
        <taxon>Actinomycetota</taxon>
        <taxon>Actinomycetes</taxon>
        <taxon>Micromonosporales</taxon>
        <taxon>Micromonosporaceae</taxon>
        <taxon>Rhizocola</taxon>
    </lineage>
</organism>